<reference evidence="1" key="1">
    <citation type="submission" date="2018-02" db="EMBL/GenBank/DDBJ databases">
        <title>Rhizophora mucronata_Transcriptome.</title>
        <authorList>
            <person name="Meera S.P."/>
            <person name="Sreeshan A."/>
            <person name="Augustine A."/>
        </authorList>
    </citation>
    <scope>NUCLEOTIDE SEQUENCE</scope>
    <source>
        <tissue evidence="1">Leaf</tissue>
    </source>
</reference>
<proteinExistence type="predicted"/>
<dbReference type="AlphaFoldDB" id="A0A2P2J0U0"/>
<evidence type="ECO:0000313" key="1">
    <source>
        <dbReference type="EMBL" id="MBW87085.1"/>
    </source>
</evidence>
<organism evidence="1">
    <name type="scientific">Rhizophora mucronata</name>
    <name type="common">Asiatic mangrove</name>
    <dbReference type="NCBI Taxonomy" id="61149"/>
    <lineage>
        <taxon>Eukaryota</taxon>
        <taxon>Viridiplantae</taxon>
        <taxon>Streptophyta</taxon>
        <taxon>Embryophyta</taxon>
        <taxon>Tracheophyta</taxon>
        <taxon>Spermatophyta</taxon>
        <taxon>Magnoliopsida</taxon>
        <taxon>eudicotyledons</taxon>
        <taxon>Gunneridae</taxon>
        <taxon>Pentapetalae</taxon>
        <taxon>rosids</taxon>
        <taxon>fabids</taxon>
        <taxon>Malpighiales</taxon>
        <taxon>Rhizophoraceae</taxon>
        <taxon>Rhizophora</taxon>
    </lineage>
</organism>
<protein>
    <submittedName>
        <fullName evidence="1">Uncharacterized protein</fullName>
    </submittedName>
</protein>
<name>A0A2P2J0U0_RHIMU</name>
<dbReference type="EMBL" id="GGEC01006602">
    <property type="protein sequence ID" value="MBW87085.1"/>
    <property type="molecule type" value="Transcribed_RNA"/>
</dbReference>
<sequence length="20" mass="2479">MMFNKRLITMKPLIYLPKQL</sequence>
<accession>A0A2P2J0U0</accession>